<protein>
    <submittedName>
        <fullName evidence="2">Uncharacterized protein</fullName>
    </submittedName>
</protein>
<keyword evidence="1" id="KW-1133">Transmembrane helix</keyword>
<accession>A0A3P6BXQ0</accession>
<keyword evidence="1" id="KW-0812">Transmembrane</keyword>
<organism evidence="2">
    <name type="scientific">Brassica oleracea</name>
    <name type="common">Wild cabbage</name>
    <dbReference type="NCBI Taxonomy" id="3712"/>
    <lineage>
        <taxon>Eukaryota</taxon>
        <taxon>Viridiplantae</taxon>
        <taxon>Streptophyta</taxon>
        <taxon>Embryophyta</taxon>
        <taxon>Tracheophyta</taxon>
        <taxon>Spermatophyta</taxon>
        <taxon>Magnoliopsida</taxon>
        <taxon>eudicotyledons</taxon>
        <taxon>Gunneridae</taxon>
        <taxon>Pentapetalae</taxon>
        <taxon>rosids</taxon>
        <taxon>malvids</taxon>
        <taxon>Brassicales</taxon>
        <taxon>Brassicaceae</taxon>
        <taxon>Brassiceae</taxon>
        <taxon>Brassica</taxon>
    </lineage>
</organism>
<dbReference type="EMBL" id="LR031873">
    <property type="protein sequence ID" value="VDD10683.1"/>
    <property type="molecule type" value="Genomic_DNA"/>
</dbReference>
<name>A0A3P6BXQ0_BRAOL</name>
<evidence type="ECO:0000313" key="2">
    <source>
        <dbReference type="EMBL" id="VDD10683.1"/>
    </source>
</evidence>
<gene>
    <name evidence="2" type="ORF">BOLC4T25773H</name>
</gene>
<keyword evidence="1" id="KW-0472">Membrane</keyword>
<dbReference type="AlphaFoldDB" id="A0A3P6BXQ0"/>
<evidence type="ECO:0000256" key="1">
    <source>
        <dbReference type="SAM" id="Phobius"/>
    </source>
</evidence>
<reference evidence="2" key="1">
    <citation type="submission" date="2018-11" db="EMBL/GenBank/DDBJ databases">
        <authorList>
            <consortium name="Genoscope - CEA"/>
            <person name="William W."/>
        </authorList>
    </citation>
    <scope>NUCLEOTIDE SEQUENCE</scope>
</reference>
<feature type="transmembrane region" description="Helical" evidence="1">
    <location>
        <begin position="20"/>
        <end position="43"/>
    </location>
</feature>
<proteinExistence type="predicted"/>
<sequence>MLVAGLRYAMGCNTAAFQPFSSLLLVMSSTVTLRFWILVKFVLGF</sequence>